<dbReference type="Gene3D" id="3.40.50.620">
    <property type="entry name" value="HUPs"/>
    <property type="match status" value="1"/>
</dbReference>
<dbReference type="PANTHER" id="PTHR37825">
    <property type="entry name" value="TRNA(MET) CYTIDINE ACETATE LIGASE"/>
    <property type="match status" value="1"/>
</dbReference>
<evidence type="ECO:0000256" key="1">
    <source>
        <dbReference type="ARBA" id="ARBA00022694"/>
    </source>
</evidence>
<proteinExistence type="inferred from homology"/>
<reference evidence="3" key="2">
    <citation type="journal article" date="2021" name="PeerJ">
        <title>Extensive microbial diversity within the chicken gut microbiome revealed by metagenomics and culture.</title>
        <authorList>
            <person name="Gilroy R."/>
            <person name="Ravi A."/>
            <person name="Getino M."/>
            <person name="Pursley I."/>
            <person name="Horton D.L."/>
            <person name="Alikhan N.F."/>
            <person name="Baker D."/>
            <person name="Gharbi K."/>
            <person name="Hall N."/>
            <person name="Watson M."/>
            <person name="Adriaenssens E.M."/>
            <person name="Foster-Nyarko E."/>
            <person name="Jarju S."/>
            <person name="Secka A."/>
            <person name="Antonio M."/>
            <person name="Oren A."/>
            <person name="Chaudhuri R.R."/>
            <person name="La Ragione R."/>
            <person name="Hildebrand F."/>
            <person name="Pallen M.J."/>
        </authorList>
    </citation>
    <scope>NUCLEOTIDE SEQUENCE</scope>
    <source>
        <strain evidence="3">9366</strain>
    </source>
</reference>
<dbReference type="GO" id="GO:0005737">
    <property type="term" value="C:cytoplasm"/>
    <property type="evidence" value="ECO:0007669"/>
    <property type="project" value="UniProtKB-SubCell"/>
</dbReference>
<protein>
    <recommendedName>
        <fullName evidence="2">tRNA(Met) cytidine acetate ligase</fullName>
        <ecNumber evidence="2">6.3.4.-</ecNumber>
    </recommendedName>
</protein>
<keyword evidence="2" id="KW-0820">tRNA-binding</keyword>
<dbReference type="InterPro" id="IPR008513">
    <property type="entry name" value="tRNA(Met)_cyd_acetate_ligase"/>
</dbReference>
<dbReference type="SUPFAM" id="SSF52374">
    <property type="entry name" value="Nucleotidylyl transferase"/>
    <property type="match status" value="1"/>
</dbReference>
<name>A0A9D1MNC3_9FIRM</name>
<dbReference type="GO" id="GO:0005524">
    <property type="term" value="F:ATP binding"/>
    <property type="evidence" value="ECO:0007669"/>
    <property type="project" value="UniProtKB-KW"/>
</dbReference>
<gene>
    <name evidence="2" type="primary">tmcAL</name>
    <name evidence="3" type="ORF">IAB07_05710</name>
</gene>
<comment type="function">
    <text evidence="2">Catalyzes the formation of N(4)-acetylcytidine (ac(4)C) at the wobble position of elongator tRNA(Met), using acetate and ATP as substrates. First activates an acetate ion to form acetyladenylate (Ac-AMP) and then transfers the acetyl group to tRNA to form ac(4)C34.</text>
</comment>
<evidence type="ECO:0000256" key="2">
    <source>
        <dbReference type="HAMAP-Rule" id="MF_01539"/>
    </source>
</evidence>
<dbReference type="EC" id="6.3.4.-" evidence="2"/>
<keyword evidence="1 2" id="KW-0819">tRNA processing</keyword>
<dbReference type="InterPro" id="IPR014729">
    <property type="entry name" value="Rossmann-like_a/b/a_fold"/>
</dbReference>
<dbReference type="Pfam" id="PF05636">
    <property type="entry name" value="HIGH_NTase1"/>
    <property type="match status" value="1"/>
</dbReference>
<evidence type="ECO:0000313" key="3">
    <source>
        <dbReference type="EMBL" id="HIU63243.1"/>
    </source>
</evidence>
<dbReference type="GO" id="GO:0016879">
    <property type="term" value="F:ligase activity, forming carbon-nitrogen bonds"/>
    <property type="evidence" value="ECO:0007669"/>
    <property type="project" value="UniProtKB-UniRule"/>
</dbReference>
<keyword evidence="2" id="KW-0963">Cytoplasm</keyword>
<keyword evidence="2" id="KW-0436">Ligase</keyword>
<comment type="caution">
    <text evidence="3">The sequence shown here is derived from an EMBL/GenBank/DDBJ whole genome shotgun (WGS) entry which is preliminary data.</text>
</comment>
<evidence type="ECO:0000313" key="4">
    <source>
        <dbReference type="Proteomes" id="UP000824145"/>
    </source>
</evidence>
<comment type="catalytic activity">
    <reaction evidence="2">
        <text>cytidine(34) in elongator tRNA(Met) + acetate + ATP = N(4)-acetylcytidine(34) in elongator tRNA(Met) + AMP + diphosphate</text>
        <dbReference type="Rhea" id="RHEA:58144"/>
        <dbReference type="Rhea" id="RHEA-COMP:10693"/>
        <dbReference type="Rhea" id="RHEA-COMP:10694"/>
        <dbReference type="ChEBI" id="CHEBI:30089"/>
        <dbReference type="ChEBI" id="CHEBI:30616"/>
        <dbReference type="ChEBI" id="CHEBI:33019"/>
        <dbReference type="ChEBI" id="CHEBI:74900"/>
        <dbReference type="ChEBI" id="CHEBI:82748"/>
        <dbReference type="ChEBI" id="CHEBI:456215"/>
    </reaction>
</comment>
<organism evidence="3 4">
    <name type="scientific">Candidatus Caccalectryoclostridium excrementigallinarum</name>
    <dbReference type="NCBI Taxonomy" id="2840710"/>
    <lineage>
        <taxon>Bacteria</taxon>
        <taxon>Bacillati</taxon>
        <taxon>Bacillota</taxon>
        <taxon>Clostridia</taxon>
        <taxon>Christensenellales</taxon>
        <taxon>Christensenellaceae</taxon>
        <taxon>Christensenellaceae incertae sedis</taxon>
        <taxon>Candidatus Caccalectryoclostridium</taxon>
    </lineage>
</organism>
<dbReference type="AlphaFoldDB" id="A0A9D1MNC3"/>
<dbReference type="HAMAP" id="MF_01539">
    <property type="entry name" value="TmcAL"/>
    <property type="match status" value="1"/>
</dbReference>
<feature type="binding site" evidence="2">
    <location>
        <position position="161"/>
    </location>
    <ligand>
        <name>ATP</name>
        <dbReference type="ChEBI" id="CHEBI:30616"/>
    </ligand>
</feature>
<dbReference type="Proteomes" id="UP000824145">
    <property type="component" value="Unassembled WGS sequence"/>
</dbReference>
<comment type="subcellular location">
    <subcellularLocation>
        <location evidence="2">Cytoplasm</location>
    </subcellularLocation>
</comment>
<reference evidence="3" key="1">
    <citation type="submission" date="2020-10" db="EMBL/GenBank/DDBJ databases">
        <authorList>
            <person name="Gilroy R."/>
        </authorList>
    </citation>
    <scope>NUCLEOTIDE SEQUENCE</scope>
    <source>
        <strain evidence="3">9366</strain>
    </source>
</reference>
<dbReference type="PANTHER" id="PTHR37825:SF1">
    <property type="entry name" value="TRNA(MET) CYTIDINE ACETATE LIGASE"/>
    <property type="match status" value="1"/>
</dbReference>
<comment type="similarity">
    <text evidence="2">Belongs to the TmcAL family.</text>
</comment>
<keyword evidence="2" id="KW-0547">Nucleotide-binding</keyword>
<accession>A0A9D1MNC3</accession>
<comment type="caution">
    <text evidence="2">Lacks conserved residue(s) required for the propagation of feature annotation.</text>
</comment>
<keyword evidence="2" id="KW-0694">RNA-binding</keyword>
<keyword evidence="2" id="KW-0067">ATP-binding</keyword>
<dbReference type="EMBL" id="DVNJ01000031">
    <property type="protein sequence ID" value="HIU63243.1"/>
    <property type="molecule type" value="Genomic_DNA"/>
</dbReference>
<feature type="binding site" evidence="2">
    <location>
        <begin position="7"/>
        <end position="20"/>
    </location>
    <ligand>
        <name>ATP</name>
        <dbReference type="ChEBI" id="CHEBI:30616"/>
    </ligand>
</feature>
<feature type="binding site" evidence="2">
    <location>
        <position position="186"/>
    </location>
    <ligand>
        <name>ATP</name>
        <dbReference type="ChEBI" id="CHEBI:30616"/>
    </ligand>
</feature>
<dbReference type="GO" id="GO:0006400">
    <property type="term" value="P:tRNA modification"/>
    <property type="evidence" value="ECO:0007669"/>
    <property type="project" value="UniProtKB-UniRule"/>
</dbReference>
<dbReference type="GO" id="GO:0000049">
    <property type="term" value="F:tRNA binding"/>
    <property type="evidence" value="ECO:0007669"/>
    <property type="project" value="UniProtKB-KW"/>
</dbReference>
<feature type="binding site" evidence="2">
    <location>
        <position position="100"/>
    </location>
    <ligand>
        <name>ATP</name>
        <dbReference type="ChEBI" id="CHEBI:30616"/>
    </ligand>
</feature>
<sequence>MKIAAVICEFNPFHNGHVHLLERIKAEGGRRVLCVMSGSVTQRGKLAFADKYTRAEHAVKGGADMVVELPAEFACAPAEIFALGGVKTARLCGSEELWFGSECGDLSLITAAAQLTSPANTAFQKRVREILEDGVSYPVAMQRAARELADEKVSSVLASPNNMLGIEYVRAAAALGCNLRIFTIPRLVSSHQSESLEGEISSSKAIRRAVAQGDAKSAALAVPDFVCPTLENKSFEAGFAAILKKTILTSDLKGIFDMGEGLENKIRKNALAAATQDELALSVKSKRYTYARINRLLMNIALNNRFTAEKLKECVINFINVLAVKRESRDLLRAPARPPITGLRDKIRLNVPHSLSDEADTLFKCAAYDFEEKMRLV</sequence>